<sequence>MQFYLIKCLFYYFQKHYIIYKLIIIFQITFNKRKNGLLKKACELSVLCNIKMLLCFTDLSGNVYQFMSNENTEMELIQSNHKKIFTKQDYPGFQKKKDNESQSEAESELSIEQKRTRAQEHLNQQHLFIQQSQLIQQNQQYQKGQQQMRLRNKVLENQEKQIQQESRKIVKIEPKQEEFEQSKNKMQPKSKKTNDEIAFNDIIDHQQARNFDDLYQCGNQLDDQSNSPDQQDFKQQLSMFTSSNQIKLMKMDSLLNGNNNSKPHNFLSDQYNKFFNKDRIDSLNNSKVLQPSVQFIVPPQVYFNIPPSPINQAMNKIYVGVDEPMDFNLGQSQYTDGFKKYTK</sequence>
<keyword evidence="4" id="KW-0804">Transcription</keyword>
<organism evidence="8 9">
    <name type="scientific">Paramecium tetraurelia</name>
    <dbReference type="NCBI Taxonomy" id="5888"/>
    <lineage>
        <taxon>Eukaryota</taxon>
        <taxon>Sar</taxon>
        <taxon>Alveolata</taxon>
        <taxon>Ciliophora</taxon>
        <taxon>Intramacronucleata</taxon>
        <taxon>Oligohymenophorea</taxon>
        <taxon>Peniculida</taxon>
        <taxon>Parameciidae</taxon>
        <taxon>Paramecium</taxon>
    </lineage>
</organism>
<evidence type="ECO:0000256" key="5">
    <source>
        <dbReference type="ARBA" id="ARBA00023242"/>
    </source>
</evidence>
<dbReference type="GO" id="GO:0000981">
    <property type="term" value="F:DNA-binding transcription factor activity, RNA polymerase II-specific"/>
    <property type="evidence" value="ECO:0000318"/>
    <property type="project" value="GO_Central"/>
</dbReference>
<comment type="subcellular location">
    <subcellularLocation>
        <location evidence="1">Nucleus</location>
    </subcellularLocation>
</comment>
<keyword evidence="5" id="KW-0539">Nucleus</keyword>
<dbReference type="SUPFAM" id="SSF55455">
    <property type="entry name" value="SRF-like"/>
    <property type="match status" value="1"/>
</dbReference>
<evidence type="ECO:0000313" key="8">
    <source>
        <dbReference type="EMBL" id="CAK66965.1"/>
    </source>
</evidence>
<gene>
    <name evidence="8" type="ORF">GSPATT00036096001</name>
</gene>
<dbReference type="RefSeq" id="XP_001434362.1">
    <property type="nucleotide sequence ID" value="XM_001434325.1"/>
</dbReference>
<dbReference type="GeneID" id="5020147"/>
<dbReference type="eggNOG" id="ENOG502RT1H">
    <property type="taxonomic scope" value="Eukaryota"/>
</dbReference>
<dbReference type="Gene3D" id="3.40.1810.10">
    <property type="entry name" value="Transcription factor, MADS-box"/>
    <property type="match status" value="1"/>
</dbReference>
<evidence type="ECO:0000313" key="9">
    <source>
        <dbReference type="Proteomes" id="UP000000600"/>
    </source>
</evidence>
<evidence type="ECO:0000256" key="1">
    <source>
        <dbReference type="ARBA" id="ARBA00004123"/>
    </source>
</evidence>
<reference evidence="8 9" key="1">
    <citation type="journal article" date="2006" name="Nature">
        <title>Global trends of whole-genome duplications revealed by the ciliate Paramecium tetraurelia.</title>
        <authorList>
            <consortium name="Genoscope"/>
            <person name="Aury J.-M."/>
            <person name="Jaillon O."/>
            <person name="Duret L."/>
            <person name="Noel B."/>
            <person name="Jubin C."/>
            <person name="Porcel B.M."/>
            <person name="Segurens B."/>
            <person name="Daubin V."/>
            <person name="Anthouard V."/>
            <person name="Aiach N."/>
            <person name="Arnaiz O."/>
            <person name="Billaut A."/>
            <person name="Beisson J."/>
            <person name="Blanc I."/>
            <person name="Bouhouche K."/>
            <person name="Camara F."/>
            <person name="Duharcourt S."/>
            <person name="Guigo R."/>
            <person name="Gogendeau D."/>
            <person name="Katinka M."/>
            <person name="Keller A.-M."/>
            <person name="Kissmehl R."/>
            <person name="Klotz C."/>
            <person name="Koll F."/>
            <person name="Le Moue A."/>
            <person name="Lepere C."/>
            <person name="Malinsky S."/>
            <person name="Nowacki M."/>
            <person name="Nowak J.K."/>
            <person name="Plattner H."/>
            <person name="Poulain J."/>
            <person name="Ruiz F."/>
            <person name="Serrano V."/>
            <person name="Zagulski M."/>
            <person name="Dessen P."/>
            <person name="Betermier M."/>
            <person name="Weissenbach J."/>
            <person name="Scarpelli C."/>
            <person name="Schachter V."/>
            <person name="Sperling L."/>
            <person name="Meyer E."/>
            <person name="Cohen J."/>
            <person name="Wincker P."/>
        </authorList>
    </citation>
    <scope>NUCLEOTIDE SEQUENCE [LARGE SCALE GENOMIC DNA]</scope>
    <source>
        <strain evidence="8 9">Stock d4-2</strain>
    </source>
</reference>
<dbReference type="InterPro" id="IPR036879">
    <property type="entry name" value="TF_MADSbox_sf"/>
</dbReference>
<dbReference type="PRINTS" id="PR00404">
    <property type="entry name" value="MADSDOMAIN"/>
</dbReference>
<dbReference type="GO" id="GO:0000978">
    <property type="term" value="F:RNA polymerase II cis-regulatory region sequence-specific DNA binding"/>
    <property type="evidence" value="ECO:0000318"/>
    <property type="project" value="GO_Central"/>
</dbReference>
<evidence type="ECO:0000256" key="2">
    <source>
        <dbReference type="ARBA" id="ARBA00023015"/>
    </source>
</evidence>
<protein>
    <recommendedName>
        <fullName evidence="7">MADS-box domain-containing protein</fullName>
    </recommendedName>
</protein>
<accession>A0C848</accession>
<dbReference type="EMBL" id="CT868049">
    <property type="protein sequence ID" value="CAK66965.1"/>
    <property type="molecule type" value="Genomic_DNA"/>
</dbReference>
<proteinExistence type="predicted"/>
<dbReference type="CDD" id="cd00120">
    <property type="entry name" value="MADS"/>
    <property type="match status" value="1"/>
</dbReference>
<dbReference type="HOGENOM" id="CLU_810025_0_0_1"/>
<name>A0C848_PARTE</name>
<keyword evidence="2" id="KW-0805">Transcription regulation</keyword>
<dbReference type="GO" id="GO:0046983">
    <property type="term" value="F:protein dimerization activity"/>
    <property type="evidence" value="ECO:0007669"/>
    <property type="project" value="InterPro"/>
</dbReference>
<dbReference type="OrthoDB" id="1898716at2759"/>
<feature type="domain" description="MADS-box" evidence="7">
    <location>
        <begin position="27"/>
        <end position="70"/>
    </location>
</feature>
<evidence type="ECO:0000256" key="6">
    <source>
        <dbReference type="SAM" id="MobiDB-lite"/>
    </source>
</evidence>
<dbReference type="AlphaFoldDB" id="A0C848"/>
<dbReference type="SMART" id="SM00432">
    <property type="entry name" value="MADS"/>
    <property type="match status" value="1"/>
</dbReference>
<dbReference type="STRING" id="5888.A0C848"/>
<dbReference type="PROSITE" id="PS50066">
    <property type="entry name" value="MADS_BOX_2"/>
    <property type="match status" value="1"/>
</dbReference>
<dbReference type="GO" id="GO:0006357">
    <property type="term" value="P:regulation of transcription by RNA polymerase II"/>
    <property type="evidence" value="ECO:0000318"/>
    <property type="project" value="GO_Central"/>
</dbReference>
<evidence type="ECO:0000256" key="4">
    <source>
        <dbReference type="ARBA" id="ARBA00023163"/>
    </source>
</evidence>
<keyword evidence="3" id="KW-0238">DNA-binding</keyword>
<dbReference type="Pfam" id="PF00319">
    <property type="entry name" value="SRF-TF"/>
    <property type="match status" value="1"/>
</dbReference>
<dbReference type="InterPro" id="IPR002100">
    <property type="entry name" value="TF_MADSbox"/>
</dbReference>
<evidence type="ECO:0000259" key="7">
    <source>
        <dbReference type="PROSITE" id="PS50066"/>
    </source>
</evidence>
<dbReference type="OMA" id="YQFMSNE"/>
<keyword evidence="9" id="KW-1185">Reference proteome</keyword>
<dbReference type="GO" id="GO:0005634">
    <property type="term" value="C:nucleus"/>
    <property type="evidence" value="ECO:0007669"/>
    <property type="project" value="UniProtKB-SubCell"/>
</dbReference>
<dbReference type="Proteomes" id="UP000000600">
    <property type="component" value="Unassembled WGS sequence"/>
</dbReference>
<feature type="region of interest" description="Disordered" evidence="6">
    <location>
        <begin position="93"/>
        <end position="112"/>
    </location>
</feature>
<evidence type="ECO:0000256" key="3">
    <source>
        <dbReference type="ARBA" id="ARBA00023125"/>
    </source>
</evidence>
<dbReference type="InParanoid" id="A0C848"/>
<dbReference type="KEGG" id="ptm:GSPATT00036096001"/>